<dbReference type="GO" id="GO:0006457">
    <property type="term" value="P:protein folding"/>
    <property type="evidence" value="ECO:0007669"/>
    <property type="project" value="InterPro"/>
</dbReference>
<dbReference type="InterPro" id="IPR043367">
    <property type="entry name" value="PLIP1/2/3"/>
</dbReference>
<protein>
    <recommendedName>
        <fullName evidence="2">J domain-containing protein</fullName>
    </recommendedName>
</protein>
<dbReference type="SUPFAM" id="SSF46565">
    <property type="entry name" value="Chaperone J-domain"/>
    <property type="match status" value="1"/>
</dbReference>
<reference evidence="4" key="1">
    <citation type="journal article" date="2018" name="Algal Res.">
        <title>Characterization of plant carbon substrate utilization by Auxenochlorella protothecoides.</title>
        <authorList>
            <person name="Vogler B.W."/>
            <person name="Starkenburg S.R."/>
            <person name="Sudasinghe N."/>
            <person name="Schambach J.Y."/>
            <person name="Rollin J.A."/>
            <person name="Pattathil S."/>
            <person name="Barry A.N."/>
        </authorList>
    </citation>
    <scope>NUCLEOTIDE SEQUENCE [LARGE SCALE GENOMIC DNA]</scope>
    <source>
        <strain evidence="4">UTEX 25</strain>
    </source>
</reference>
<gene>
    <name evidence="3" type="ORF">APUTEX25_002657</name>
</gene>
<dbReference type="SMART" id="SM00271">
    <property type="entry name" value="DnaJ"/>
    <property type="match status" value="1"/>
</dbReference>
<dbReference type="GO" id="GO:0008970">
    <property type="term" value="F:phospholipase A1 activity"/>
    <property type="evidence" value="ECO:0007669"/>
    <property type="project" value="InterPro"/>
</dbReference>
<dbReference type="PROSITE" id="PS00636">
    <property type="entry name" value="DNAJ_1"/>
    <property type="match status" value="1"/>
</dbReference>
<evidence type="ECO:0000313" key="3">
    <source>
        <dbReference type="EMBL" id="RMZ54080.1"/>
    </source>
</evidence>
<feature type="region of interest" description="Disordered" evidence="1">
    <location>
        <begin position="220"/>
        <end position="243"/>
    </location>
</feature>
<accession>A0A3M7KWD5</accession>
<dbReference type="InterPro" id="IPR001623">
    <property type="entry name" value="DnaJ_domain"/>
</dbReference>
<evidence type="ECO:0000256" key="1">
    <source>
        <dbReference type="SAM" id="MobiDB-lite"/>
    </source>
</evidence>
<dbReference type="Proteomes" id="UP000279271">
    <property type="component" value="Unassembled WGS sequence"/>
</dbReference>
<feature type="region of interest" description="Disordered" evidence="1">
    <location>
        <begin position="136"/>
        <end position="157"/>
    </location>
</feature>
<dbReference type="SUPFAM" id="SSF49493">
    <property type="entry name" value="HSP40/DnaJ peptide-binding domain"/>
    <property type="match status" value="1"/>
</dbReference>
<dbReference type="PRINTS" id="PR00625">
    <property type="entry name" value="JDOMAIN"/>
</dbReference>
<comment type="caution">
    <text evidence="3">The sequence shown here is derived from an EMBL/GenBank/DDBJ whole genome shotgun (WGS) entry which is preliminary data.</text>
</comment>
<dbReference type="Pfam" id="PF01556">
    <property type="entry name" value="DnaJ_C"/>
    <property type="match status" value="1"/>
</dbReference>
<feature type="compositionally biased region" description="Low complexity" evidence="1">
    <location>
        <begin position="137"/>
        <end position="153"/>
    </location>
</feature>
<sequence length="887" mass="92755">MLVARGELAPRHLAPVYTFGAPAVLHDGTNDGLLCALGLDEGAVRGVTMHRDIVPRAFACDYAPLAEVLRRLSAAFRGHAGLAPGAGRQAMYRHVGRLYVLQPPAELRFTAREGYHPLLPAAPGLFRFVAPGGGTRGATARAGPAPSSTAPSTKPCTRPDSLANAVWAFMNDTHPLDTLADPAAYGHAGSISRFHNPDNYTRACGAVLRSAGARLERVLGRRREGGARAPASPGPSRGARGARITDPVAFQKMLADMKAKAEEQRLLAAKREAERAKREGANYKPGASESIPARAADEVEAVGRKVDAQRDYYATLGIESCAAVAEIKAAYKKLALLYHPDKHKAEDAEQQAAIADKFREAAEAFEVLSDERSRALYDKVRDYQGANPGRGLPLLSREEAAMMASGAAELARLRRLGTKHIKHAPSARSVALPLEQLNSGCMKTVTFSRRRVDDHGIEYSSTRSFYLVIRKGSQQGDVLTFESEGDETVDTQPGDLLVTLAAEPHPRFRRSGPKDLETFCGLLPAAQFFAAVEVPTPSGAPRTLCARILPQLLASGGAGGTWVGTVRGQGLFDHDDPWGAPPGDLRACLRYPALRLRPGSVRVAARPGLLLLFGSASDPISGAALGGLLAAQLAHEALTQDLREGEGEGACSADVARRQTLVFWDLGRGRGLPVGAAAAAQAVRVLRPGAHLCIVQGVELLDEEMAALESADALVLVSAASGEGSEGGAGAMGVTTPKGRVPAPDLSASPSGARASTPFTPPPPLLLRTLLAPLLARGAAVAGMGGALPLLHSAGVLPWYCACAGEADGGWRGLHREAQRSAVPCVGVAAGAGYRVDALTGEAHAIVAPGTDALVAAASWEAGPGEPQGFEADEDRGFLLALEPGAA</sequence>
<dbReference type="Gene3D" id="2.60.260.20">
    <property type="entry name" value="Urease metallochaperone UreE, N-terminal domain"/>
    <property type="match status" value="1"/>
</dbReference>
<organism evidence="3 4">
    <name type="scientific">Auxenochlorella protothecoides</name>
    <name type="common">Green microalga</name>
    <name type="synonym">Chlorella protothecoides</name>
    <dbReference type="NCBI Taxonomy" id="3075"/>
    <lineage>
        <taxon>Eukaryota</taxon>
        <taxon>Viridiplantae</taxon>
        <taxon>Chlorophyta</taxon>
        <taxon>core chlorophytes</taxon>
        <taxon>Trebouxiophyceae</taxon>
        <taxon>Chlorellales</taxon>
        <taxon>Chlorellaceae</taxon>
        <taxon>Auxenochlorella</taxon>
    </lineage>
</organism>
<dbReference type="GO" id="GO:0051082">
    <property type="term" value="F:unfolded protein binding"/>
    <property type="evidence" value="ECO:0007669"/>
    <property type="project" value="InterPro"/>
</dbReference>
<dbReference type="EMBL" id="QOKY01000184">
    <property type="protein sequence ID" value="RMZ54080.1"/>
    <property type="molecule type" value="Genomic_DNA"/>
</dbReference>
<dbReference type="PROSITE" id="PS50076">
    <property type="entry name" value="DNAJ_2"/>
    <property type="match status" value="1"/>
</dbReference>
<dbReference type="Pfam" id="PF00226">
    <property type="entry name" value="DnaJ"/>
    <property type="match status" value="1"/>
</dbReference>
<feature type="compositionally biased region" description="Low complexity" evidence="1">
    <location>
        <begin position="227"/>
        <end position="242"/>
    </location>
</feature>
<dbReference type="InterPro" id="IPR018253">
    <property type="entry name" value="DnaJ_domain_CS"/>
</dbReference>
<dbReference type="InterPro" id="IPR002939">
    <property type="entry name" value="DnaJ_C"/>
</dbReference>
<dbReference type="AlphaFoldDB" id="A0A3M7KWD5"/>
<name>A0A3M7KWD5_AUXPR</name>
<proteinExistence type="predicted"/>
<dbReference type="PANTHER" id="PTHR46483:SF4">
    <property type="entry name" value="PHOSPHOLIPASE A1 PLIP2, CHLOROPLASTIC"/>
    <property type="match status" value="1"/>
</dbReference>
<dbReference type="CDD" id="cd06257">
    <property type="entry name" value="DnaJ"/>
    <property type="match status" value="1"/>
</dbReference>
<evidence type="ECO:0000259" key="2">
    <source>
        <dbReference type="PROSITE" id="PS50076"/>
    </source>
</evidence>
<dbReference type="InterPro" id="IPR008971">
    <property type="entry name" value="HSP40/DnaJ_pept-bd"/>
</dbReference>
<dbReference type="InterPro" id="IPR036869">
    <property type="entry name" value="J_dom_sf"/>
</dbReference>
<dbReference type="PANTHER" id="PTHR46483">
    <property type="entry name" value="PHOSPHOLIPASE A1 PLIP2, CHLOROPLASTIC"/>
    <property type="match status" value="1"/>
</dbReference>
<evidence type="ECO:0000313" key="4">
    <source>
        <dbReference type="Proteomes" id="UP000279271"/>
    </source>
</evidence>
<dbReference type="Gene3D" id="1.10.287.110">
    <property type="entry name" value="DnaJ domain"/>
    <property type="match status" value="1"/>
</dbReference>
<feature type="domain" description="J" evidence="2">
    <location>
        <begin position="311"/>
        <end position="381"/>
    </location>
</feature>